<accession>A0A2H3BC55</accession>
<protein>
    <submittedName>
        <fullName evidence="1">Uncharacterized protein</fullName>
    </submittedName>
</protein>
<organism evidence="1 2">
    <name type="scientific">Armillaria solidipes</name>
    <dbReference type="NCBI Taxonomy" id="1076256"/>
    <lineage>
        <taxon>Eukaryota</taxon>
        <taxon>Fungi</taxon>
        <taxon>Dikarya</taxon>
        <taxon>Basidiomycota</taxon>
        <taxon>Agaricomycotina</taxon>
        <taxon>Agaricomycetes</taxon>
        <taxon>Agaricomycetidae</taxon>
        <taxon>Agaricales</taxon>
        <taxon>Marasmiineae</taxon>
        <taxon>Physalacriaceae</taxon>
        <taxon>Armillaria</taxon>
    </lineage>
</organism>
<proteinExistence type="predicted"/>
<reference evidence="2" key="1">
    <citation type="journal article" date="2017" name="Nat. Ecol. Evol.">
        <title>Genome expansion and lineage-specific genetic innovations in the forest pathogenic fungi Armillaria.</title>
        <authorList>
            <person name="Sipos G."/>
            <person name="Prasanna A.N."/>
            <person name="Walter M.C."/>
            <person name="O'Connor E."/>
            <person name="Balint B."/>
            <person name="Krizsan K."/>
            <person name="Kiss B."/>
            <person name="Hess J."/>
            <person name="Varga T."/>
            <person name="Slot J."/>
            <person name="Riley R."/>
            <person name="Boka B."/>
            <person name="Rigling D."/>
            <person name="Barry K."/>
            <person name="Lee J."/>
            <person name="Mihaltcheva S."/>
            <person name="LaButti K."/>
            <person name="Lipzen A."/>
            <person name="Waldron R."/>
            <person name="Moloney N.M."/>
            <person name="Sperisen C."/>
            <person name="Kredics L."/>
            <person name="Vagvoelgyi C."/>
            <person name="Patrignani A."/>
            <person name="Fitzpatrick D."/>
            <person name="Nagy I."/>
            <person name="Doyle S."/>
            <person name="Anderson J.B."/>
            <person name="Grigoriev I.V."/>
            <person name="Gueldener U."/>
            <person name="Muensterkoetter M."/>
            <person name="Nagy L.G."/>
        </authorList>
    </citation>
    <scope>NUCLEOTIDE SEQUENCE [LARGE SCALE GENOMIC DNA]</scope>
    <source>
        <strain evidence="2">28-4</strain>
    </source>
</reference>
<dbReference type="STRING" id="1076256.A0A2H3BC55"/>
<dbReference type="EMBL" id="KZ293432">
    <property type="protein sequence ID" value="PBK68459.1"/>
    <property type="molecule type" value="Genomic_DNA"/>
</dbReference>
<dbReference type="Proteomes" id="UP000218334">
    <property type="component" value="Unassembled WGS sequence"/>
</dbReference>
<evidence type="ECO:0000313" key="2">
    <source>
        <dbReference type="Proteomes" id="UP000218334"/>
    </source>
</evidence>
<name>A0A2H3BC55_9AGAR</name>
<gene>
    <name evidence="1" type="ORF">ARMSODRAFT_1019595</name>
</gene>
<evidence type="ECO:0000313" key="1">
    <source>
        <dbReference type="EMBL" id="PBK68459.1"/>
    </source>
</evidence>
<sequence length="131" mass="15290">MSSTRKGKKDCSAHWNSDKMVFQNPWMSWNGNRRMDVLTHPFLAQQSSLTQCQNYWHDEQKYRYAHQALLKAGTTDVPVKTLTWDTEEERNNKSKVTWLRHACFLIELSLIAPSGRGARVLFDSAFREILT</sequence>
<keyword evidence="2" id="KW-1185">Reference proteome</keyword>
<dbReference type="AlphaFoldDB" id="A0A2H3BC55"/>